<dbReference type="AlphaFoldDB" id="A0A4Q9MRK8"/>
<gene>
    <name evidence="1" type="ORF">BD311DRAFT_231421</name>
</gene>
<proteinExistence type="predicted"/>
<dbReference type="EMBL" id="ML143407">
    <property type="protein sequence ID" value="TBU30205.1"/>
    <property type="molecule type" value="Genomic_DNA"/>
</dbReference>
<sequence length="232" mass="25558">MAIAGGKGGTVLERIINHSGDNLQIPRTVSLTGRQLRPRCLCLMVNPHLGPFVGSNTSRPDNFSPFPLLHVLPNLSQVHRGIHNASDQRLELSSLSLPLSILTCYRRFGTPVVTLRFSYLSFPTYAEFCRLLLAFASIREFYCDFVKVCQTDITSAQLDRTAHCSSQLLHSKTLTLVQLAKLLSKLLLESIHQTVETLVLTADQDTASVLCQEPLLVGAKLLPVWSSTQSGS</sequence>
<dbReference type="Proteomes" id="UP000292957">
    <property type="component" value="Unassembled WGS sequence"/>
</dbReference>
<name>A0A4Q9MRK8_9APHY</name>
<evidence type="ECO:0000313" key="1">
    <source>
        <dbReference type="EMBL" id="TBU30205.1"/>
    </source>
</evidence>
<dbReference type="OrthoDB" id="2748152at2759"/>
<protein>
    <submittedName>
        <fullName evidence="1">Uncharacterized protein</fullName>
    </submittedName>
</protein>
<organism evidence="1">
    <name type="scientific">Dichomitus squalens</name>
    <dbReference type="NCBI Taxonomy" id="114155"/>
    <lineage>
        <taxon>Eukaryota</taxon>
        <taxon>Fungi</taxon>
        <taxon>Dikarya</taxon>
        <taxon>Basidiomycota</taxon>
        <taxon>Agaricomycotina</taxon>
        <taxon>Agaricomycetes</taxon>
        <taxon>Polyporales</taxon>
        <taxon>Polyporaceae</taxon>
        <taxon>Dichomitus</taxon>
    </lineage>
</organism>
<reference evidence="1" key="1">
    <citation type="submission" date="2019-01" db="EMBL/GenBank/DDBJ databases">
        <title>Draft genome sequences of three monokaryotic isolates of the white-rot basidiomycete fungus Dichomitus squalens.</title>
        <authorList>
            <consortium name="DOE Joint Genome Institute"/>
            <person name="Lopez S.C."/>
            <person name="Andreopoulos B."/>
            <person name="Pangilinan J."/>
            <person name="Lipzen A."/>
            <person name="Riley R."/>
            <person name="Ahrendt S."/>
            <person name="Ng V."/>
            <person name="Barry K."/>
            <person name="Daum C."/>
            <person name="Grigoriev I.V."/>
            <person name="Hilden K.S."/>
            <person name="Makela M.R."/>
            <person name="de Vries R.P."/>
        </authorList>
    </citation>
    <scope>NUCLEOTIDE SEQUENCE [LARGE SCALE GENOMIC DNA]</scope>
    <source>
        <strain evidence="1">OM18370.1</strain>
    </source>
</reference>
<accession>A0A4Q9MRK8</accession>